<protein>
    <submittedName>
        <fullName evidence="1">Putative AAA-ATPase family protein</fullName>
    </submittedName>
</protein>
<dbReference type="AlphaFoldDB" id="A0A069SHJ0"/>
<name>A0A069SHJ0_PHOVU</name>
<comment type="caution">
    <text evidence="1">The sequence shown here is derived from an EMBL/GenBank/DDBJ whole genome shotgun (WGS) entry which is preliminary data.</text>
</comment>
<dbReference type="Proteomes" id="UP000027661">
    <property type="component" value="Unassembled WGS sequence"/>
</dbReference>
<sequence length="68" mass="7878">MNDLTSGFNIGTNYTLNPQFNEMTGFTEKDVRDMLEYYSTTCPFNHSVDKLIELIAFLLRNADHQRNA</sequence>
<gene>
    <name evidence="1" type="ORF">M099_2535</name>
</gene>
<proteinExistence type="predicted"/>
<evidence type="ECO:0000313" key="1">
    <source>
        <dbReference type="EMBL" id="KDS53225.1"/>
    </source>
</evidence>
<evidence type="ECO:0000313" key="2">
    <source>
        <dbReference type="Proteomes" id="UP000027661"/>
    </source>
</evidence>
<organism evidence="1 2">
    <name type="scientific">Phocaeicola vulgatus str. 3975 RP4</name>
    <dbReference type="NCBI Taxonomy" id="1339352"/>
    <lineage>
        <taxon>Bacteria</taxon>
        <taxon>Pseudomonadati</taxon>
        <taxon>Bacteroidota</taxon>
        <taxon>Bacteroidia</taxon>
        <taxon>Bacteroidales</taxon>
        <taxon>Bacteroidaceae</taxon>
        <taxon>Phocaeicola</taxon>
    </lineage>
</organism>
<dbReference type="EMBL" id="JNHM01000031">
    <property type="protein sequence ID" value="KDS53225.1"/>
    <property type="molecule type" value="Genomic_DNA"/>
</dbReference>
<accession>A0A069SHJ0</accession>
<dbReference type="PATRIC" id="fig|1339352.3.peg.2434"/>
<reference evidence="1 2" key="1">
    <citation type="submission" date="2014-04" db="EMBL/GenBank/DDBJ databases">
        <authorList>
            <person name="Sears C."/>
            <person name="Carroll K."/>
            <person name="Sack B.R."/>
            <person name="Qadri F."/>
            <person name="Myers L.L."/>
            <person name="Chung G.-T."/>
            <person name="Escheverria P."/>
            <person name="Fraser C.M."/>
            <person name="Sadzewicz L."/>
            <person name="Shefchek K.A."/>
            <person name="Tallon L."/>
            <person name="Das S.P."/>
            <person name="Daugherty S."/>
            <person name="Mongodin E.F."/>
        </authorList>
    </citation>
    <scope>NUCLEOTIDE SEQUENCE [LARGE SCALE GENOMIC DNA]</scope>
    <source>
        <strain evidence="1 2">3975 RP4</strain>
    </source>
</reference>